<dbReference type="PANTHER" id="PTHR10884:SF14">
    <property type="entry name" value="NADH DEHYDROGENASE [UBIQUINONE] IRON-SULFUR PROTEIN 3, MITOCHONDRIAL"/>
    <property type="match status" value="1"/>
</dbReference>
<comment type="catalytic activity">
    <reaction evidence="3 5">
        <text>a quinone + NADH + 5 H(+)(in) = a quinol + NAD(+) + 4 H(+)(out)</text>
        <dbReference type="Rhea" id="RHEA:57888"/>
        <dbReference type="ChEBI" id="CHEBI:15378"/>
        <dbReference type="ChEBI" id="CHEBI:24646"/>
        <dbReference type="ChEBI" id="CHEBI:57540"/>
        <dbReference type="ChEBI" id="CHEBI:57945"/>
        <dbReference type="ChEBI" id="CHEBI:132124"/>
    </reaction>
</comment>
<dbReference type="GO" id="GO:0008137">
    <property type="term" value="F:NADH dehydrogenase (ubiquinone) activity"/>
    <property type="evidence" value="ECO:0007669"/>
    <property type="project" value="InterPro"/>
</dbReference>
<evidence type="ECO:0000256" key="5">
    <source>
        <dbReference type="RuleBase" id="RU003582"/>
    </source>
</evidence>
<dbReference type="InterPro" id="IPR010218">
    <property type="entry name" value="NADH_DH_suC"/>
</dbReference>
<proteinExistence type="inferred from homology"/>
<keyword evidence="3 4" id="KW-1278">Translocase</keyword>
<dbReference type="Gene3D" id="3.30.460.80">
    <property type="entry name" value="NADH:ubiquinone oxidoreductase, 30kDa subunit"/>
    <property type="match status" value="1"/>
</dbReference>
<dbReference type="SUPFAM" id="SSF143243">
    <property type="entry name" value="Nqo5-like"/>
    <property type="match status" value="1"/>
</dbReference>
<dbReference type="GO" id="GO:0048038">
    <property type="term" value="F:quinone binding"/>
    <property type="evidence" value="ECO:0007669"/>
    <property type="project" value="UniProtKB-KW"/>
</dbReference>
<keyword evidence="3 4" id="KW-0520">NAD</keyword>
<organism evidence="7 8">
    <name type="scientific">Flammeovirga aprica JL-4</name>
    <dbReference type="NCBI Taxonomy" id="694437"/>
    <lineage>
        <taxon>Bacteria</taxon>
        <taxon>Pseudomonadati</taxon>
        <taxon>Bacteroidota</taxon>
        <taxon>Cytophagia</taxon>
        <taxon>Cytophagales</taxon>
        <taxon>Flammeovirgaceae</taxon>
        <taxon>Flammeovirga</taxon>
    </lineage>
</organism>
<dbReference type="RefSeq" id="WP_169655604.1">
    <property type="nucleotide sequence ID" value="NZ_JABANE010000009.1"/>
</dbReference>
<dbReference type="GO" id="GO:0050136">
    <property type="term" value="F:NADH dehydrogenase (quinone) (non-electrogenic) activity"/>
    <property type="evidence" value="ECO:0007669"/>
    <property type="project" value="UniProtKB-UniRule"/>
</dbReference>
<evidence type="ECO:0000256" key="4">
    <source>
        <dbReference type="RuleBase" id="RU003456"/>
    </source>
</evidence>
<dbReference type="NCBIfam" id="TIGR01961">
    <property type="entry name" value="NuoC_fam"/>
    <property type="match status" value="1"/>
</dbReference>
<evidence type="ECO:0000313" key="7">
    <source>
        <dbReference type="EMBL" id="NME67335.1"/>
    </source>
</evidence>
<evidence type="ECO:0000256" key="1">
    <source>
        <dbReference type="ARBA" id="ARBA00007569"/>
    </source>
</evidence>
<dbReference type="Proteomes" id="UP000576082">
    <property type="component" value="Unassembled WGS sequence"/>
</dbReference>
<dbReference type="AlphaFoldDB" id="A0A7X9RSK5"/>
<keyword evidence="3" id="KW-1003">Cell membrane</keyword>
<comment type="subunit">
    <text evidence="3">NDH-1 is composed of 14 different subunits. Subunits NuoB, C, D, E, F, and G constitute the peripheral sector of the complex.</text>
</comment>
<keyword evidence="8" id="KW-1185">Reference proteome</keyword>
<comment type="similarity">
    <text evidence="1 3 4">Belongs to the complex I 30 kDa subunit family.</text>
</comment>
<dbReference type="GO" id="GO:0005886">
    <property type="term" value="C:plasma membrane"/>
    <property type="evidence" value="ECO:0007669"/>
    <property type="project" value="UniProtKB-SubCell"/>
</dbReference>
<dbReference type="EMBL" id="JABANE010000009">
    <property type="protein sequence ID" value="NME67335.1"/>
    <property type="molecule type" value="Genomic_DNA"/>
</dbReference>
<evidence type="ECO:0000256" key="3">
    <source>
        <dbReference type="HAMAP-Rule" id="MF_01357"/>
    </source>
</evidence>
<dbReference type="Pfam" id="PF00329">
    <property type="entry name" value="Complex1_30kDa"/>
    <property type="match status" value="1"/>
</dbReference>
<keyword evidence="2 3" id="KW-0813">Transport</keyword>
<reference evidence="7 8" key="1">
    <citation type="submission" date="2020-04" db="EMBL/GenBank/DDBJ databases">
        <title>Flammeovirga sp. SR4, a novel species isolated from seawater.</title>
        <authorList>
            <person name="Wang X."/>
        </authorList>
    </citation>
    <scope>NUCLEOTIDE SEQUENCE [LARGE SCALE GENOMIC DNA]</scope>
    <source>
        <strain evidence="7 8">ATCC 23126</strain>
    </source>
</reference>
<dbReference type="InterPro" id="IPR020396">
    <property type="entry name" value="NADH_UbQ_OxRdtase_CS"/>
</dbReference>
<evidence type="ECO:0000313" key="8">
    <source>
        <dbReference type="Proteomes" id="UP000576082"/>
    </source>
</evidence>
<comment type="subcellular location">
    <subcellularLocation>
        <location evidence="3">Cell membrane</location>
        <topology evidence="3">Peripheral membrane protein</topology>
        <orientation evidence="3">Cytoplasmic side</orientation>
    </subcellularLocation>
</comment>
<comment type="function">
    <text evidence="3">NDH-1 shuttles electrons from NADH, via FMN and iron-sulfur (Fe-S) centers, to quinones in the respiratory chain. The immediate electron acceptor for the enzyme in this species is believed to be a menaquinone. Couples the redox reaction to proton translocation (for every two electrons transferred, four hydrogen ions are translocated across the cytoplasmic membrane), and thus conserves the redox energy in a proton gradient.</text>
</comment>
<evidence type="ECO:0000259" key="6">
    <source>
        <dbReference type="Pfam" id="PF00329"/>
    </source>
</evidence>
<dbReference type="PANTHER" id="PTHR10884">
    <property type="entry name" value="NADH DEHYDROGENASE UBIQUINONE IRON-SULFUR PROTEIN 3"/>
    <property type="match status" value="1"/>
</dbReference>
<feature type="domain" description="NADH:ubiquinone oxidoreductase 30kDa subunit" evidence="6">
    <location>
        <begin position="31"/>
        <end position="152"/>
    </location>
</feature>
<keyword evidence="3" id="KW-0472">Membrane</keyword>
<protein>
    <recommendedName>
        <fullName evidence="3">NADH-quinone oxidoreductase subunit C</fullName>
        <ecNumber evidence="3">7.1.1.-</ecNumber>
    </recommendedName>
    <alternativeName>
        <fullName evidence="3">NADH dehydrogenase I subunit C</fullName>
    </alternativeName>
    <alternativeName>
        <fullName evidence="3">NDH-1 subunit C</fullName>
    </alternativeName>
</protein>
<dbReference type="HAMAP" id="MF_01357">
    <property type="entry name" value="NDH1_NuoC"/>
    <property type="match status" value="1"/>
</dbReference>
<dbReference type="EC" id="7.1.1.-" evidence="3"/>
<accession>A0A7X9RSK5</accession>
<sequence>MTTEEILALINENLSDCTLTYNPIKPQDEIIVEGKDIATVCQFLKENKTTYFDTLSCLTGVDNGPAKKTMEVIYHLYSIPFGHKLTLKVMLDRESPSLPSVTSVWKAADWHEREAYDLVGMKFENHPDLRRILSPDDWVGHPLQKDYEPEERYHGIKIKYEKD</sequence>
<keyword evidence="3 5" id="KW-0874">Quinone</keyword>
<gene>
    <name evidence="3" type="primary">nuoC</name>
    <name evidence="7" type="ORF">HHU12_05105</name>
</gene>
<comment type="caution">
    <text evidence="7">The sequence shown here is derived from an EMBL/GenBank/DDBJ whole genome shotgun (WGS) entry which is preliminary data.</text>
</comment>
<name>A0A7X9RSK5_9BACT</name>
<evidence type="ECO:0000256" key="2">
    <source>
        <dbReference type="ARBA" id="ARBA00022448"/>
    </source>
</evidence>
<dbReference type="InterPro" id="IPR001268">
    <property type="entry name" value="NADH_UbQ_OxRdtase_30kDa_su"/>
</dbReference>
<dbReference type="PROSITE" id="PS00542">
    <property type="entry name" value="COMPLEX1_30K"/>
    <property type="match status" value="1"/>
</dbReference>
<dbReference type="InterPro" id="IPR037232">
    <property type="entry name" value="NADH_quin_OxRdtase_su_C/D-like"/>
</dbReference>